<dbReference type="InterPro" id="IPR036390">
    <property type="entry name" value="WH_DNA-bd_sf"/>
</dbReference>
<evidence type="ECO:0000313" key="6">
    <source>
        <dbReference type="Proteomes" id="UP000433101"/>
    </source>
</evidence>
<proteinExistence type="predicted"/>
<dbReference type="GO" id="GO:0003677">
    <property type="term" value="F:DNA binding"/>
    <property type="evidence" value="ECO:0007669"/>
    <property type="project" value="UniProtKB-KW"/>
</dbReference>
<keyword evidence="1" id="KW-0805">Transcription regulation</keyword>
<keyword evidence="3" id="KW-0804">Transcription</keyword>
<evidence type="ECO:0000313" key="5">
    <source>
        <dbReference type="EMBL" id="MXN65102.1"/>
    </source>
</evidence>
<organism evidence="5 6">
    <name type="scientific">Stappia sediminis</name>
    <dbReference type="NCBI Taxonomy" id="2692190"/>
    <lineage>
        <taxon>Bacteria</taxon>
        <taxon>Pseudomonadati</taxon>
        <taxon>Pseudomonadota</taxon>
        <taxon>Alphaproteobacteria</taxon>
        <taxon>Hyphomicrobiales</taxon>
        <taxon>Stappiaceae</taxon>
        <taxon>Stappia</taxon>
    </lineage>
</organism>
<comment type="caution">
    <text evidence="5">The sequence shown here is derived from an EMBL/GenBank/DDBJ whole genome shotgun (WGS) entry which is preliminary data.</text>
</comment>
<evidence type="ECO:0000256" key="3">
    <source>
        <dbReference type="ARBA" id="ARBA00023163"/>
    </source>
</evidence>
<dbReference type="Pfam" id="PF01047">
    <property type="entry name" value="MarR"/>
    <property type="match status" value="1"/>
</dbReference>
<dbReference type="GO" id="GO:0003700">
    <property type="term" value="F:DNA-binding transcription factor activity"/>
    <property type="evidence" value="ECO:0007669"/>
    <property type="project" value="InterPro"/>
</dbReference>
<sequence>MSATQYETLGFVLADLSRLFRKHFEAGLLKSGIGLTPGAARALAYAYVYEGMRQRDLAERMGVEPMTLVGFLDQLEGKGLIERAADPNDRRCKLIRATAKAEATIADIREVGASVRSVATEGMDAEEVETLRLTLLHLRDKLLAKPANAAKRSKVPELEGSA</sequence>
<dbReference type="AlphaFoldDB" id="A0A7X3S7T4"/>
<dbReference type="PROSITE" id="PS01117">
    <property type="entry name" value="HTH_MARR_1"/>
    <property type="match status" value="1"/>
</dbReference>
<dbReference type="PRINTS" id="PR00598">
    <property type="entry name" value="HTHMARR"/>
</dbReference>
<evidence type="ECO:0000256" key="2">
    <source>
        <dbReference type="ARBA" id="ARBA00023125"/>
    </source>
</evidence>
<gene>
    <name evidence="5" type="ORF">GR183_09300</name>
</gene>
<keyword evidence="6" id="KW-1185">Reference proteome</keyword>
<dbReference type="InterPro" id="IPR036388">
    <property type="entry name" value="WH-like_DNA-bd_sf"/>
</dbReference>
<dbReference type="SUPFAM" id="SSF46785">
    <property type="entry name" value="Winged helix' DNA-binding domain"/>
    <property type="match status" value="1"/>
</dbReference>
<evidence type="ECO:0000256" key="1">
    <source>
        <dbReference type="ARBA" id="ARBA00023015"/>
    </source>
</evidence>
<dbReference type="SMART" id="SM00347">
    <property type="entry name" value="HTH_MARR"/>
    <property type="match status" value="1"/>
</dbReference>
<accession>A0A7X3S7T4</accession>
<dbReference type="InterPro" id="IPR000835">
    <property type="entry name" value="HTH_MarR-typ"/>
</dbReference>
<keyword evidence="2" id="KW-0238">DNA-binding</keyword>
<dbReference type="InterPro" id="IPR023187">
    <property type="entry name" value="Tscrpt_reg_MarR-type_CS"/>
</dbReference>
<reference evidence="5 6" key="1">
    <citation type="submission" date="2019-12" db="EMBL/GenBank/DDBJ databases">
        <authorList>
            <person name="Li M."/>
        </authorList>
    </citation>
    <scope>NUCLEOTIDE SEQUENCE [LARGE SCALE GENOMIC DNA]</scope>
    <source>
        <strain evidence="5 6">GBMRC 2046</strain>
    </source>
</reference>
<dbReference type="PANTHER" id="PTHR42756">
    <property type="entry name" value="TRANSCRIPTIONAL REGULATOR, MARR"/>
    <property type="match status" value="1"/>
</dbReference>
<dbReference type="EMBL" id="WUMV01000003">
    <property type="protein sequence ID" value="MXN65102.1"/>
    <property type="molecule type" value="Genomic_DNA"/>
</dbReference>
<feature type="domain" description="HTH marR-type" evidence="4">
    <location>
        <begin position="6"/>
        <end position="140"/>
    </location>
</feature>
<dbReference type="Gene3D" id="1.10.10.10">
    <property type="entry name" value="Winged helix-like DNA-binding domain superfamily/Winged helix DNA-binding domain"/>
    <property type="match status" value="1"/>
</dbReference>
<dbReference type="PANTHER" id="PTHR42756:SF1">
    <property type="entry name" value="TRANSCRIPTIONAL REPRESSOR OF EMRAB OPERON"/>
    <property type="match status" value="1"/>
</dbReference>
<protein>
    <submittedName>
        <fullName evidence="5">MarR family transcriptional regulator</fullName>
    </submittedName>
</protein>
<name>A0A7X3S7T4_9HYPH</name>
<evidence type="ECO:0000259" key="4">
    <source>
        <dbReference type="PROSITE" id="PS50995"/>
    </source>
</evidence>
<dbReference type="PROSITE" id="PS50995">
    <property type="entry name" value="HTH_MARR_2"/>
    <property type="match status" value="1"/>
</dbReference>
<dbReference type="RefSeq" id="WP_160775320.1">
    <property type="nucleotide sequence ID" value="NZ_WUMV01000003.1"/>
</dbReference>
<dbReference type="Proteomes" id="UP000433101">
    <property type="component" value="Unassembled WGS sequence"/>
</dbReference>